<keyword evidence="4" id="KW-1185">Reference proteome</keyword>
<comment type="similarity">
    <text evidence="1">Belongs to the ICR family.</text>
</comment>
<protein>
    <submittedName>
        <fullName evidence="3">Uncharacterized protein</fullName>
    </submittedName>
</protein>
<evidence type="ECO:0000256" key="2">
    <source>
        <dbReference type="ARBA" id="ARBA00023054"/>
    </source>
</evidence>
<comment type="caution">
    <text evidence="3">The sequence shown here is derived from an EMBL/GenBank/DDBJ whole genome shotgun (WGS) entry which is preliminary data.</text>
</comment>
<evidence type="ECO:0000313" key="3">
    <source>
        <dbReference type="EMBL" id="MCD7470231.1"/>
    </source>
</evidence>
<name>A0ABS8TFJ0_DATST</name>
<organism evidence="3 4">
    <name type="scientific">Datura stramonium</name>
    <name type="common">Jimsonweed</name>
    <name type="synonym">Common thornapple</name>
    <dbReference type="NCBI Taxonomy" id="4076"/>
    <lineage>
        <taxon>Eukaryota</taxon>
        <taxon>Viridiplantae</taxon>
        <taxon>Streptophyta</taxon>
        <taxon>Embryophyta</taxon>
        <taxon>Tracheophyta</taxon>
        <taxon>Spermatophyta</taxon>
        <taxon>Magnoliopsida</taxon>
        <taxon>eudicotyledons</taxon>
        <taxon>Gunneridae</taxon>
        <taxon>Pentapetalae</taxon>
        <taxon>asterids</taxon>
        <taxon>lamiids</taxon>
        <taxon>Solanales</taxon>
        <taxon>Solanaceae</taxon>
        <taxon>Solanoideae</taxon>
        <taxon>Datureae</taxon>
        <taxon>Datura</taxon>
    </lineage>
</organism>
<evidence type="ECO:0000313" key="4">
    <source>
        <dbReference type="Proteomes" id="UP000823775"/>
    </source>
</evidence>
<keyword evidence="2" id="KW-0175">Coiled coil</keyword>
<accession>A0ABS8TFJ0</accession>
<dbReference type="PANTHER" id="PTHR34224:SF4">
    <property type="entry name" value="INTERACTOR OF CONSTITUTIVE ACTIVE ROPS 2, CHLOROPLASTIC"/>
    <property type="match status" value="1"/>
</dbReference>
<evidence type="ECO:0000256" key="1">
    <source>
        <dbReference type="ARBA" id="ARBA00009778"/>
    </source>
</evidence>
<reference evidence="3 4" key="1">
    <citation type="journal article" date="2021" name="BMC Genomics">
        <title>Datura genome reveals duplications of psychoactive alkaloid biosynthetic genes and high mutation rate following tissue culture.</title>
        <authorList>
            <person name="Rajewski A."/>
            <person name="Carter-House D."/>
            <person name="Stajich J."/>
            <person name="Litt A."/>
        </authorList>
    </citation>
    <scope>NUCLEOTIDE SEQUENCE [LARGE SCALE GENOMIC DNA]</scope>
    <source>
        <strain evidence="3">AR-01</strain>
    </source>
</reference>
<sequence>MRKPEQLKTELSNLQVEKGSTCDRAVGCSTKCNSEMEAELRRLKVQSDPVEEAAEAAAAMLSTGNNGK</sequence>
<dbReference type="EMBL" id="JACEIK010001541">
    <property type="protein sequence ID" value="MCD7470231.1"/>
    <property type="molecule type" value="Genomic_DNA"/>
</dbReference>
<proteinExistence type="inferred from homology"/>
<gene>
    <name evidence="3" type="ORF">HAX54_009948</name>
</gene>
<dbReference type="PANTHER" id="PTHR34224">
    <property type="entry name" value="INTERACTOR OF CONSTITUTIVE ACTIVE ROPS 2, CHLOROPLASTIC-RELATED"/>
    <property type="match status" value="1"/>
</dbReference>
<dbReference type="InterPro" id="IPR029688">
    <property type="entry name" value="ICR"/>
</dbReference>
<dbReference type="Proteomes" id="UP000823775">
    <property type="component" value="Unassembled WGS sequence"/>
</dbReference>